<evidence type="ECO:0000259" key="4">
    <source>
        <dbReference type="Pfam" id="PF06429"/>
    </source>
</evidence>
<dbReference type="Pfam" id="PF22692">
    <property type="entry name" value="LlgE_F_G_D1"/>
    <property type="match status" value="1"/>
</dbReference>
<dbReference type="EMBL" id="CP099799">
    <property type="protein sequence ID" value="USR99986.1"/>
    <property type="molecule type" value="Genomic_DNA"/>
</dbReference>
<reference evidence="7" key="2">
    <citation type="submission" date="2022-06" db="EMBL/GenBank/DDBJ databases">
        <authorList>
            <person name="Holder M.E."/>
            <person name="Ajami N.J."/>
            <person name="Petrosino J.F."/>
        </authorList>
    </citation>
    <scope>NUCLEOTIDE SEQUENCE</scope>
    <source>
        <strain evidence="7">RMA 8861</strain>
    </source>
</reference>
<feature type="domain" description="Flagellar basal-body/hook protein C-terminal" evidence="4">
    <location>
        <begin position="210"/>
        <end position="254"/>
    </location>
</feature>
<dbReference type="EMBL" id="CP023671">
    <property type="protein sequence ID" value="AYE33408.1"/>
    <property type="molecule type" value="Genomic_DNA"/>
</dbReference>
<dbReference type="Proteomes" id="UP001055437">
    <property type="component" value="Chromosome"/>
</dbReference>
<keyword evidence="6" id="KW-0966">Cell projection</keyword>
<dbReference type="RefSeq" id="WP_066673950.1">
    <property type="nucleotide sequence ID" value="NZ_CABMIZ010000003.1"/>
</dbReference>
<dbReference type="GeneID" id="303559546"/>
<dbReference type="PANTHER" id="PTHR30435:SF19">
    <property type="entry name" value="FLAGELLAR BASAL-BODY ROD PROTEIN FLGG"/>
    <property type="match status" value="1"/>
</dbReference>
<name>A0A9N7JIY4_CLOSE</name>
<proteinExistence type="inferred from homology"/>
<dbReference type="GO" id="GO:0071978">
    <property type="term" value="P:bacterial-type flagellum-dependent swarming motility"/>
    <property type="evidence" value="ECO:0007669"/>
    <property type="project" value="TreeGrafter"/>
</dbReference>
<keyword evidence="6" id="KW-0282">Flagellum</keyword>
<dbReference type="InterPro" id="IPR037925">
    <property type="entry name" value="FlgE/F/G-like"/>
</dbReference>
<feature type="domain" description="Flagellar hook protein FlgE/F/G-like D1" evidence="5">
    <location>
        <begin position="91"/>
        <end position="158"/>
    </location>
</feature>
<evidence type="ECO:0000313" key="8">
    <source>
        <dbReference type="Proteomes" id="UP000280586"/>
    </source>
</evidence>
<dbReference type="GO" id="GO:0009425">
    <property type="term" value="C:bacterial-type flagellum basal body"/>
    <property type="evidence" value="ECO:0007669"/>
    <property type="project" value="UniProtKB-SubCell"/>
</dbReference>
<dbReference type="InterPro" id="IPR053967">
    <property type="entry name" value="LlgE_F_G-like_D1"/>
</dbReference>
<dbReference type="OrthoDB" id="9804559at2"/>
<dbReference type="InterPro" id="IPR020013">
    <property type="entry name" value="Flagellar_FlgE/F/G"/>
</dbReference>
<evidence type="ECO:0000259" key="3">
    <source>
        <dbReference type="Pfam" id="PF00460"/>
    </source>
</evidence>
<dbReference type="NCBIfam" id="TIGR03506">
    <property type="entry name" value="FlgEFG_subfam"/>
    <property type="match status" value="1"/>
</dbReference>
<organism evidence="6 8">
    <name type="scientific">Clostridium septicum</name>
    <dbReference type="NCBI Taxonomy" id="1504"/>
    <lineage>
        <taxon>Bacteria</taxon>
        <taxon>Bacillati</taxon>
        <taxon>Bacillota</taxon>
        <taxon>Clostridia</taxon>
        <taxon>Eubacteriales</taxon>
        <taxon>Clostridiaceae</taxon>
        <taxon>Clostridium</taxon>
    </lineage>
</organism>
<evidence type="ECO:0000313" key="7">
    <source>
        <dbReference type="EMBL" id="USR99986.1"/>
    </source>
</evidence>
<gene>
    <name evidence="6" type="primary">flgG</name>
    <name evidence="6" type="ORF">CP523_02490</name>
    <name evidence="7" type="ORF">NH397_10820</name>
</gene>
<accession>A0A9N7JIY4</accession>
<dbReference type="Pfam" id="PF00460">
    <property type="entry name" value="Flg_bb_rod"/>
    <property type="match status" value="1"/>
</dbReference>
<protein>
    <submittedName>
        <fullName evidence="6">Flagellar basal body rod protein FlgG</fullName>
    </submittedName>
    <submittedName>
        <fullName evidence="7">Flagellar hook-basal body complex protein</fullName>
    </submittedName>
</protein>
<sequence length="257" mass="28529">MLRTLWTGKSGMISNQERLDVISNNLANSTTVGYKKVEIGFRDLLMESLDRKGVPLNNKESEIGTGVRTSDWFRNDSQGNLLATTKPTDVAIDGNGYFKIIAPDGEIAYTRDGALSIDGYNRLVDNRGNKLEINFLPGFSEDNVKFTKDNFVIDKSGQLFINEQGTLKQVGEIPLYTAVGDKAFMSIGDNLFKPMPGSEVIRASDFNLYQGKLEASNVDIATEFADMIITQRAFELNSRGVKTADEMWGMVNNLRSK</sequence>
<evidence type="ECO:0000256" key="1">
    <source>
        <dbReference type="ARBA" id="ARBA00009677"/>
    </source>
</evidence>
<dbReference type="KEGG" id="csep:CP523_02490"/>
<comment type="subcellular location">
    <subcellularLocation>
        <location evidence="2">Bacterial flagellum basal body</location>
    </subcellularLocation>
</comment>
<feature type="domain" description="Flagellar basal body rod protein N-terminal" evidence="3">
    <location>
        <begin position="7"/>
        <end position="35"/>
    </location>
</feature>
<dbReference type="Proteomes" id="UP000280586">
    <property type="component" value="Chromosome"/>
</dbReference>
<keyword evidence="9" id="KW-1185">Reference proteome</keyword>
<evidence type="ECO:0000256" key="2">
    <source>
        <dbReference type="RuleBase" id="RU362116"/>
    </source>
</evidence>
<keyword evidence="6" id="KW-0969">Cilium</keyword>
<dbReference type="InterPro" id="IPR010930">
    <property type="entry name" value="Flg_bb/hook_C_dom"/>
</dbReference>
<evidence type="ECO:0000313" key="9">
    <source>
        <dbReference type="Proteomes" id="UP001055437"/>
    </source>
</evidence>
<evidence type="ECO:0000313" key="6">
    <source>
        <dbReference type="EMBL" id="AYE33408.1"/>
    </source>
</evidence>
<dbReference type="AlphaFoldDB" id="A0A9N7JIY4"/>
<dbReference type="PANTHER" id="PTHR30435">
    <property type="entry name" value="FLAGELLAR PROTEIN"/>
    <property type="match status" value="1"/>
</dbReference>
<dbReference type="SUPFAM" id="SSF117143">
    <property type="entry name" value="Flagellar hook protein flgE"/>
    <property type="match status" value="1"/>
</dbReference>
<comment type="similarity">
    <text evidence="1 2">Belongs to the flagella basal body rod proteins family.</text>
</comment>
<reference evidence="6 8" key="1">
    <citation type="submission" date="2017-09" db="EMBL/GenBank/DDBJ databases">
        <authorList>
            <person name="Thomas P."/>
            <person name="Seyboldt C."/>
        </authorList>
    </citation>
    <scope>NUCLEOTIDE SEQUENCE [LARGE SCALE GENOMIC DNA]</scope>
    <source>
        <strain evidence="6 8">DSM 7534</strain>
    </source>
</reference>
<evidence type="ECO:0000259" key="5">
    <source>
        <dbReference type="Pfam" id="PF22692"/>
    </source>
</evidence>
<keyword evidence="2" id="KW-0975">Bacterial flagellum</keyword>
<dbReference type="Pfam" id="PF06429">
    <property type="entry name" value="Flg_bbr_C"/>
    <property type="match status" value="1"/>
</dbReference>
<dbReference type="InterPro" id="IPR001444">
    <property type="entry name" value="Flag_bb_rod_N"/>
</dbReference>